<dbReference type="PANTHER" id="PTHR37542">
    <property type="entry name" value="HELO DOMAIN-CONTAINING PROTEIN-RELATED"/>
    <property type="match status" value="1"/>
</dbReference>
<dbReference type="SUPFAM" id="SSF56112">
    <property type="entry name" value="Protein kinase-like (PK-like)"/>
    <property type="match status" value="1"/>
</dbReference>
<name>A0A8H3G655_9LECA</name>
<organism evidence="1 2">
    <name type="scientific">Alectoria fallacina</name>
    <dbReference type="NCBI Taxonomy" id="1903189"/>
    <lineage>
        <taxon>Eukaryota</taxon>
        <taxon>Fungi</taxon>
        <taxon>Dikarya</taxon>
        <taxon>Ascomycota</taxon>
        <taxon>Pezizomycotina</taxon>
        <taxon>Lecanoromycetes</taxon>
        <taxon>OSLEUM clade</taxon>
        <taxon>Lecanoromycetidae</taxon>
        <taxon>Lecanorales</taxon>
        <taxon>Lecanorineae</taxon>
        <taxon>Parmeliaceae</taxon>
        <taxon>Alectoria</taxon>
    </lineage>
</organism>
<dbReference type="Gene3D" id="1.10.510.10">
    <property type="entry name" value="Transferase(Phosphotransferase) domain 1"/>
    <property type="match status" value="1"/>
</dbReference>
<keyword evidence="2" id="KW-1185">Reference proteome</keyword>
<dbReference type="AlphaFoldDB" id="A0A8H3G655"/>
<dbReference type="Proteomes" id="UP000664203">
    <property type="component" value="Unassembled WGS sequence"/>
</dbReference>
<evidence type="ECO:0000313" key="1">
    <source>
        <dbReference type="EMBL" id="CAF9933853.1"/>
    </source>
</evidence>
<dbReference type="OrthoDB" id="1911848at2759"/>
<sequence length="559" mass="64296">MPDRSKMWGYIYLLSKFVLRVISSVLKHQLERTRLHLQFRHEFLFPRSFGILLTRKENTVLDDEELDSDWLRHIGSILAQLRVAYGDYAKIAAAKDDEYRRYSPYSPSSASVSKTIDFSLDVEKSPANASSAVERSESTSWLSEYGKTLKNADWRWALFQKRKLEEVLAGFKLWNAMLKELVPITLAAGPSGNGRLVSQFGNRASEEDIRRLGVGVHTQLRKLNTYEHTDDTNVHLRDVSLETPETTQLSPLSFGVLSTDESVRENVLIEYKPIAHQHKPVVGAKDKQSLAPSHKNTEAVRLASLLRLAGKSELRTLPFVGYIEKTLMEPPQYAFLFRYPERALEQSPVSLHEMLSSESHEASLEDRFATAKGWLRLYNWVHKSMRSQSIVFFLEQGSIIAYWDPYLVDFEYSRPANQNTTWTWDLDEEKNLYRHPERQGPPTRSFDKTRDVYALGVVLLEIGLWQTAFAIRQHAKQAQGPAVRFDRYDLKEAFIALAKQRLSRTMGLAYRDAVLTCLMGDFTCKVHDDGFGMEFYEKVVQRLDVRRLLRSAKTMAEKA</sequence>
<evidence type="ECO:0008006" key="3">
    <source>
        <dbReference type="Google" id="ProtNLM"/>
    </source>
</evidence>
<evidence type="ECO:0000313" key="2">
    <source>
        <dbReference type="Proteomes" id="UP000664203"/>
    </source>
</evidence>
<dbReference type="EMBL" id="CAJPDR010000362">
    <property type="protein sequence ID" value="CAF9933853.1"/>
    <property type="molecule type" value="Genomic_DNA"/>
</dbReference>
<reference evidence="1" key="1">
    <citation type="submission" date="2021-03" db="EMBL/GenBank/DDBJ databases">
        <authorList>
            <person name="Tagirdzhanova G."/>
        </authorList>
    </citation>
    <scope>NUCLEOTIDE SEQUENCE</scope>
</reference>
<dbReference type="InterPro" id="IPR011009">
    <property type="entry name" value="Kinase-like_dom_sf"/>
</dbReference>
<protein>
    <recommendedName>
        <fullName evidence="3">Protein kinase domain-containing protein</fullName>
    </recommendedName>
</protein>
<proteinExistence type="predicted"/>
<dbReference type="PANTHER" id="PTHR37542:SF1">
    <property type="entry name" value="PRION-INHIBITION AND PROPAGATION HELO DOMAIN-CONTAINING PROTEIN"/>
    <property type="match status" value="1"/>
</dbReference>
<gene>
    <name evidence="1" type="ORF">ALECFALPRED_005770</name>
</gene>
<accession>A0A8H3G655</accession>
<comment type="caution">
    <text evidence="1">The sequence shown here is derived from an EMBL/GenBank/DDBJ whole genome shotgun (WGS) entry which is preliminary data.</text>
</comment>